<reference evidence="10 11" key="1">
    <citation type="journal article" date="2023" name="IMA Fungus">
        <title>Comparative genomic study of the Penicillium genus elucidates a diverse pangenome and 15 lateral gene transfer events.</title>
        <authorList>
            <person name="Petersen C."/>
            <person name="Sorensen T."/>
            <person name="Nielsen M.R."/>
            <person name="Sondergaard T.E."/>
            <person name="Sorensen J.L."/>
            <person name="Fitzpatrick D.A."/>
            <person name="Frisvad J.C."/>
            <person name="Nielsen K.L."/>
        </authorList>
    </citation>
    <scope>NUCLEOTIDE SEQUENCE [LARGE SCALE GENOMIC DNA]</scope>
    <source>
        <strain evidence="10 11">IBT 35679</strain>
    </source>
</reference>
<keyword evidence="5 8" id="KW-1133">Transmembrane helix</keyword>
<dbReference type="SUPFAM" id="SSF103473">
    <property type="entry name" value="MFS general substrate transporter"/>
    <property type="match status" value="1"/>
</dbReference>
<dbReference type="InterPro" id="IPR036259">
    <property type="entry name" value="MFS_trans_sf"/>
</dbReference>
<keyword evidence="3 7" id="KW-0813">Transport</keyword>
<dbReference type="Proteomes" id="UP001220324">
    <property type="component" value="Unassembled WGS sequence"/>
</dbReference>
<accession>A0AAD6GFE4</accession>
<dbReference type="Pfam" id="PF00083">
    <property type="entry name" value="Sugar_tr"/>
    <property type="match status" value="1"/>
</dbReference>
<dbReference type="NCBIfam" id="TIGR00879">
    <property type="entry name" value="SP"/>
    <property type="match status" value="1"/>
</dbReference>
<dbReference type="PROSITE" id="PS51257">
    <property type="entry name" value="PROKAR_LIPOPROTEIN"/>
    <property type="match status" value="1"/>
</dbReference>
<dbReference type="InterPro" id="IPR020846">
    <property type="entry name" value="MFS_dom"/>
</dbReference>
<evidence type="ECO:0000256" key="7">
    <source>
        <dbReference type="RuleBase" id="RU003346"/>
    </source>
</evidence>
<feature type="transmembrane region" description="Helical" evidence="8">
    <location>
        <begin position="381"/>
        <end position="401"/>
    </location>
</feature>
<evidence type="ECO:0000256" key="2">
    <source>
        <dbReference type="ARBA" id="ARBA00010992"/>
    </source>
</evidence>
<dbReference type="GO" id="GO:0005351">
    <property type="term" value="F:carbohydrate:proton symporter activity"/>
    <property type="evidence" value="ECO:0007669"/>
    <property type="project" value="TreeGrafter"/>
</dbReference>
<dbReference type="PRINTS" id="PR00171">
    <property type="entry name" value="SUGRTRNSPORT"/>
</dbReference>
<keyword evidence="4 8" id="KW-0812">Transmembrane</keyword>
<feature type="transmembrane region" description="Helical" evidence="8">
    <location>
        <begin position="187"/>
        <end position="204"/>
    </location>
</feature>
<keyword evidence="6 8" id="KW-0472">Membrane</keyword>
<evidence type="ECO:0000256" key="4">
    <source>
        <dbReference type="ARBA" id="ARBA00022692"/>
    </source>
</evidence>
<dbReference type="Gene3D" id="1.20.1250.20">
    <property type="entry name" value="MFS general substrate transporter like domains"/>
    <property type="match status" value="1"/>
</dbReference>
<dbReference type="InterPro" id="IPR005829">
    <property type="entry name" value="Sugar_transporter_CS"/>
</dbReference>
<dbReference type="InterPro" id="IPR003663">
    <property type="entry name" value="Sugar/inositol_transpt"/>
</dbReference>
<comment type="subcellular location">
    <subcellularLocation>
        <location evidence="1">Membrane</location>
        <topology evidence="1">Multi-pass membrane protein</topology>
    </subcellularLocation>
</comment>
<dbReference type="PANTHER" id="PTHR48022:SF26">
    <property type="entry name" value="MAJOR FACILITATOR SUPERFAMILY (MFS) PROFILE DOMAIN-CONTAINING PROTEIN-RELATED"/>
    <property type="match status" value="1"/>
</dbReference>
<dbReference type="InterPro" id="IPR005828">
    <property type="entry name" value="MFS_sugar_transport-like"/>
</dbReference>
<feature type="transmembrane region" description="Helical" evidence="8">
    <location>
        <begin position="161"/>
        <end position="181"/>
    </location>
</feature>
<dbReference type="FunFam" id="1.20.1250.20:FF:000061">
    <property type="entry name" value="MFS sugar transporter"/>
    <property type="match status" value="1"/>
</dbReference>
<evidence type="ECO:0000259" key="9">
    <source>
        <dbReference type="PROSITE" id="PS50850"/>
    </source>
</evidence>
<feature type="transmembrane region" description="Helical" evidence="8">
    <location>
        <begin position="314"/>
        <end position="334"/>
    </location>
</feature>
<evidence type="ECO:0000256" key="8">
    <source>
        <dbReference type="SAM" id="Phobius"/>
    </source>
</evidence>
<keyword evidence="11" id="KW-1185">Reference proteome</keyword>
<dbReference type="AlphaFoldDB" id="A0AAD6GFE4"/>
<feature type="transmembrane region" description="Helical" evidence="8">
    <location>
        <begin position="95"/>
        <end position="113"/>
    </location>
</feature>
<dbReference type="EMBL" id="JAQIZZ010000006">
    <property type="protein sequence ID" value="KAJ5538646.1"/>
    <property type="molecule type" value="Genomic_DNA"/>
</dbReference>
<evidence type="ECO:0000256" key="1">
    <source>
        <dbReference type="ARBA" id="ARBA00004141"/>
    </source>
</evidence>
<feature type="transmembrane region" description="Helical" evidence="8">
    <location>
        <begin position="444"/>
        <end position="463"/>
    </location>
</feature>
<gene>
    <name evidence="10" type="ORF">N7494_008125</name>
</gene>
<evidence type="ECO:0000256" key="6">
    <source>
        <dbReference type="ARBA" id="ARBA00023136"/>
    </source>
</evidence>
<feature type="transmembrane region" description="Helical" evidence="8">
    <location>
        <begin position="275"/>
        <end position="294"/>
    </location>
</feature>
<evidence type="ECO:0000313" key="11">
    <source>
        <dbReference type="Proteomes" id="UP001220324"/>
    </source>
</evidence>
<organism evidence="10 11">
    <name type="scientific">Penicillium frequentans</name>
    <dbReference type="NCBI Taxonomy" id="3151616"/>
    <lineage>
        <taxon>Eukaryota</taxon>
        <taxon>Fungi</taxon>
        <taxon>Dikarya</taxon>
        <taxon>Ascomycota</taxon>
        <taxon>Pezizomycotina</taxon>
        <taxon>Eurotiomycetes</taxon>
        <taxon>Eurotiomycetidae</taxon>
        <taxon>Eurotiales</taxon>
        <taxon>Aspergillaceae</taxon>
        <taxon>Penicillium</taxon>
    </lineage>
</organism>
<feature type="domain" description="Major facilitator superfamily (MFS) profile" evidence="9">
    <location>
        <begin position="22"/>
        <end position="467"/>
    </location>
</feature>
<evidence type="ECO:0000313" key="10">
    <source>
        <dbReference type="EMBL" id="KAJ5538646.1"/>
    </source>
</evidence>
<dbReference type="InterPro" id="IPR050360">
    <property type="entry name" value="MFS_Sugar_Transporters"/>
</dbReference>
<dbReference type="PROSITE" id="PS00216">
    <property type="entry name" value="SUGAR_TRANSPORT_1"/>
    <property type="match status" value="1"/>
</dbReference>
<dbReference type="GO" id="GO:0016020">
    <property type="term" value="C:membrane"/>
    <property type="evidence" value="ECO:0007669"/>
    <property type="project" value="UniProtKB-SubCell"/>
</dbReference>
<protein>
    <recommendedName>
        <fullName evidence="9">Major facilitator superfamily (MFS) profile domain-containing protein</fullName>
    </recommendedName>
</protein>
<feature type="transmembrane region" description="Helical" evidence="8">
    <location>
        <begin position="341"/>
        <end position="361"/>
    </location>
</feature>
<comment type="caution">
    <text evidence="10">The sequence shown here is derived from an EMBL/GenBank/DDBJ whole genome shotgun (WGS) entry which is preliminary data.</text>
</comment>
<name>A0AAD6GFE4_9EURO</name>
<dbReference type="PANTHER" id="PTHR48022">
    <property type="entry name" value="PLASTIDIC GLUCOSE TRANSPORTER 4"/>
    <property type="match status" value="1"/>
</dbReference>
<feature type="transmembrane region" description="Helical" evidence="8">
    <location>
        <begin position="119"/>
        <end position="140"/>
    </location>
</feature>
<feature type="transmembrane region" description="Helical" evidence="8">
    <location>
        <begin position="64"/>
        <end position="83"/>
    </location>
</feature>
<comment type="similarity">
    <text evidence="2 7">Belongs to the major facilitator superfamily. Sugar transporter (TC 2.A.1.1) family.</text>
</comment>
<dbReference type="PROSITE" id="PS50850">
    <property type="entry name" value="MFS"/>
    <property type="match status" value="1"/>
</dbReference>
<proteinExistence type="inferred from homology"/>
<sequence>MTVVKEKKPYFGLTGGWLTVWVTIACATDMSLFGYDQGVFSGVVITKDFLQIHNLEGPTKTTTLSTVTAIYDVGCFLGAILAFTLGERFGRKKSILWGTTIMAIGTVLQASSFSLPQIFVGRVVSGIGNGINTACAPIWQSETSQSRWRGRLVTFEMMMNIAGYATVNWINYGLSFVGGAIAWRLPIALQAVFLIVLWSTVPWLPESPRWLLMHGREEEAVEVISCLEAKPIDDPFIIAQRNEIEYTIRYERDNAVRWRDLLKKNDNDTKTLRRLLLGAGSQFMQQFGGINIMSYYLPTVLEQAVGMGESMARLLTACNAISYMIFSGLAVLLIERMGRRGLMLLSTFGQFMCFLIITILLRYSENTTGDESKKFGSASVAFFFLFHGAFGIGMLGIPWLYPTEINSLPMRTKGAALATATDWITNFAIVEITPIGIQSIGWKFWIVWTVTNACFLPILYFFYPETANRSLEDIDTYYRSNPSLIVTRDPDAICRARPQKYIEHEDEEVRRTAKDKVMGQPVEAEHVEYTGETTE</sequence>
<evidence type="ECO:0000256" key="5">
    <source>
        <dbReference type="ARBA" id="ARBA00022989"/>
    </source>
</evidence>
<evidence type="ECO:0000256" key="3">
    <source>
        <dbReference type="ARBA" id="ARBA00022448"/>
    </source>
</evidence>